<dbReference type="Gene3D" id="3.30.70.1230">
    <property type="entry name" value="Nucleotide cyclase"/>
    <property type="match status" value="1"/>
</dbReference>
<proteinExistence type="predicted"/>
<dbReference type="GO" id="GO:0004016">
    <property type="term" value="F:adenylate cyclase activity"/>
    <property type="evidence" value="ECO:0007669"/>
    <property type="project" value="UniProtKB-ARBA"/>
</dbReference>
<dbReference type="Proteomes" id="UP000403266">
    <property type="component" value="Unassembled WGS sequence"/>
</dbReference>
<evidence type="ECO:0000259" key="1">
    <source>
        <dbReference type="PROSITE" id="PS50125"/>
    </source>
</evidence>
<protein>
    <recommendedName>
        <fullName evidence="1">Guanylate cyclase domain-containing protein</fullName>
    </recommendedName>
</protein>
<dbReference type="PROSITE" id="PS50125">
    <property type="entry name" value="GUANYLATE_CYCLASE_2"/>
    <property type="match status" value="1"/>
</dbReference>
<organism evidence="2 3">
    <name type="scientific">Microvirga tunisiensis</name>
    <dbReference type="NCBI Taxonomy" id="2108360"/>
    <lineage>
        <taxon>Bacteria</taxon>
        <taxon>Pseudomonadati</taxon>
        <taxon>Pseudomonadota</taxon>
        <taxon>Alphaproteobacteria</taxon>
        <taxon>Hyphomicrobiales</taxon>
        <taxon>Methylobacteriaceae</taxon>
        <taxon>Microvirga</taxon>
    </lineage>
</organism>
<dbReference type="InterPro" id="IPR001054">
    <property type="entry name" value="A/G_cyclase"/>
</dbReference>
<evidence type="ECO:0000313" key="3">
    <source>
        <dbReference type="Proteomes" id="UP000403266"/>
    </source>
</evidence>
<dbReference type="AlphaFoldDB" id="A0A5N7MMH3"/>
<evidence type="ECO:0000313" key="2">
    <source>
        <dbReference type="EMBL" id="MPR28241.1"/>
    </source>
</evidence>
<keyword evidence="3" id="KW-1185">Reference proteome</keyword>
<gene>
    <name evidence="2" type="ORF">FS320_24535</name>
</gene>
<name>A0A5N7MMH3_9HYPH</name>
<feature type="domain" description="Guanylate cyclase" evidence="1">
    <location>
        <begin position="4"/>
        <end position="36"/>
    </location>
</feature>
<dbReference type="SUPFAM" id="SSF55073">
    <property type="entry name" value="Nucleotide cyclase"/>
    <property type="match status" value="1"/>
</dbReference>
<dbReference type="GO" id="GO:0035556">
    <property type="term" value="P:intracellular signal transduction"/>
    <property type="evidence" value="ECO:0007669"/>
    <property type="project" value="InterPro"/>
</dbReference>
<dbReference type="InterPro" id="IPR029787">
    <property type="entry name" value="Nucleotide_cyclase"/>
</dbReference>
<sequence>MGCLHIGPVTYGNIGRADRLDFMVVGPTVNLISRLEAVAKSMNQSAVCSREMAAFFPAGTIRPLGNFVLQGIPTEQTIFSLVPLHPHFGEWLPRLSAHDVSCRPSVLYLRSRCHLPAQAGLRSSQFMVCHDQFSPLFTPDQVQVPAPFRDRKNAHHLTKTSGFLSHAYKLTNRERRLHHAPQSELEPPAQVRQQRARIFC</sequence>
<dbReference type="GO" id="GO:0009190">
    <property type="term" value="P:cyclic nucleotide biosynthetic process"/>
    <property type="evidence" value="ECO:0007669"/>
    <property type="project" value="InterPro"/>
</dbReference>
<dbReference type="EMBL" id="VOSK01000132">
    <property type="protein sequence ID" value="MPR28241.1"/>
    <property type="molecule type" value="Genomic_DNA"/>
</dbReference>
<accession>A0A5N7MMH3</accession>
<reference evidence="2 3" key="1">
    <citation type="journal article" date="2019" name="Syst. Appl. Microbiol.">
        <title>Microvirga tunisiensis sp. nov., a root nodule symbiotic bacterium isolated from Lupinus micranthus and L. luteus grown in Northern Tunisia.</title>
        <authorList>
            <person name="Msaddak A."/>
            <person name="Rejili M."/>
            <person name="Duran D."/>
            <person name="Mars M."/>
            <person name="Palacios J.M."/>
            <person name="Ruiz-Argueso T."/>
            <person name="Rey L."/>
            <person name="Imperial J."/>
        </authorList>
    </citation>
    <scope>NUCLEOTIDE SEQUENCE [LARGE SCALE GENOMIC DNA]</scope>
    <source>
        <strain evidence="2 3">Lmie10</strain>
    </source>
</reference>
<comment type="caution">
    <text evidence="2">The sequence shown here is derived from an EMBL/GenBank/DDBJ whole genome shotgun (WGS) entry which is preliminary data.</text>
</comment>